<evidence type="ECO:0000313" key="4">
    <source>
        <dbReference type="Proteomes" id="UP001501822"/>
    </source>
</evidence>
<feature type="signal peptide" evidence="2">
    <location>
        <begin position="1"/>
        <end position="29"/>
    </location>
</feature>
<accession>A0ABP3GP71</accession>
<reference evidence="4" key="1">
    <citation type="journal article" date="2019" name="Int. J. Syst. Evol. Microbiol.">
        <title>The Global Catalogue of Microorganisms (GCM) 10K type strain sequencing project: providing services to taxonomists for standard genome sequencing and annotation.</title>
        <authorList>
            <consortium name="The Broad Institute Genomics Platform"/>
            <consortium name="The Broad Institute Genome Sequencing Center for Infectious Disease"/>
            <person name="Wu L."/>
            <person name="Ma J."/>
        </authorList>
    </citation>
    <scope>NUCLEOTIDE SEQUENCE [LARGE SCALE GENOMIC DNA]</scope>
    <source>
        <strain evidence="4">JCM 3146</strain>
    </source>
</reference>
<evidence type="ECO:0000256" key="1">
    <source>
        <dbReference type="SAM" id="MobiDB-lite"/>
    </source>
</evidence>
<feature type="compositionally biased region" description="Basic residues" evidence="1">
    <location>
        <begin position="129"/>
        <end position="145"/>
    </location>
</feature>
<protein>
    <submittedName>
        <fullName evidence="3">Uncharacterized protein</fullName>
    </submittedName>
</protein>
<sequence>MRLKRATLTFAGAAGALAVTTLAASPAWACNDRDPALRLEAKCGANGQPNWMVSNPNRWGAVPMTWRDDKGGHSDRKVPVPAGGAVALPTHASKVMVVAYRPDRRDLPVWQRHGAFGVKHCTAAPTPPKKPHKPTPSKPAAHKPTAKPTKPSTKPQSATPVPTTAPTGEARPAQPVKAQPKFTG</sequence>
<feature type="compositionally biased region" description="Low complexity" evidence="1">
    <location>
        <begin position="146"/>
        <end position="160"/>
    </location>
</feature>
<keyword evidence="2" id="KW-0732">Signal</keyword>
<comment type="caution">
    <text evidence="3">The sequence shown here is derived from an EMBL/GenBank/DDBJ whole genome shotgun (WGS) entry which is preliminary data.</text>
</comment>
<dbReference type="Proteomes" id="UP001501822">
    <property type="component" value="Unassembled WGS sequence"/>
</dbReference>
<gene>
    <name evidence="3" type="ORF">GCM10010151_45390</name>
</gene>
<proteinExistence type="predicted"/>
<feature type="region of interest" description="Disordered" evidence="1">
    <location>
        <begin position="120"/>
        <end position="184"/>
    </location>
</feature>
<keyword evidence="4" id="KW-1185">Reference proteome</keyword>
<name>A0ABP3GP71_9ACTN</name>
<feature type="chain" id="PRO_5047244445" evidence="2">
    <location>
        <begin position="30"/>
        <end position="184"/>
    </location>
</feature>
<evidence type="ECO:0000313" key="3">
    <source>
        <dbReference type="EMBL" id="GAA0350607.1"/>
    </source>
</evidence>
<dbReference type="RefSeq" id="WP_252807796.1">
    <property type="nucleotide sequence ID" value="NZ_BAAABM010000041.1"/>
</dbReference>
<evidence type="ECO:0000256" key="2">
    <source>
        <dbReference type="SAM" id="SignalP"/>
    </source>
</evidence>
<dbReference type="EMBL" id="BAAABM010000041">
    <property type="protein sequence ID" value="GAA0350607.1"/>
    <property type="molecule type" value="Genomic_DNA"/>
</dbReference>
<organism evidence="3 4">
    <name type="scientific">Actinoallomurus spadix</name>
    <dbReference type="NCBI Taxonomy" id="79912"/>
    <lineage>
        <taxon>Bacteria</taxon>
        <taxon>Bacillati</taxon>
        <taxon>Actinomycetota</taxon>
        <taxon>Actinomycetes</taxon>
        <taxon>Streptosporangiales</taxon>
        <taxon>Thermomonosporaceae</taxon>
        <taxon>Actinoallomurus</taxon>
    </lineage>
</organism>